<name>A0AAD8U1E7_LOLMU</name>
<accession>A0AAD8U1E7</accession>
<reference evidence="2" key="1">
    <citation type="submission" date="2023-07" db="EMBL/GenBank/DDBJ databases">
        <title>A chromosome-level genome assembly of Lolium multiflorum.</title>
        <authorList>
            <person name="Chen Y."/>
            <person name="Copetti D."/>
            <person name="Kolliker R."/>
            <person name="Studer B."/>
        </authorList>
    </citation>
    <scope>NUCLEOTIDE SEQUENCE</scope>
    <source>
        <strain evidence="2">02402/16</strain>
        <tissue evidence="2">Leaf</tissue>
    </source>
</reference>
<gene>
    <name evidence="2" type="ORF">QYE76_014818</name>
</gene>
<feature type="domain" description="Serine-threonine/tyrosine-protein kinase catalytic" evidence="1">
    <location>
        <begin position="2"/>
        <end position="100"/>
    </location>
</feature>
<evidence type="ECO:0000259" key="1">
    <source>
        <dbReference type="Pfam" id="PF07714"/>
    </source>
</evidence>
<dbReference type="Gene3D" id="1.10.510.10">
    <property type="entry name" value="Transferase(Phosphotransferase) domain 1"/>
    <property type="match status" value="1"/>
</dbReference>
<dbReference type="InterPro" id="IPR011009">
    <property type="entry name" value="Kinase-like_dom_sf"/>
</dbReference>
<dbReference type="GO" id="GO:0004672">
    <property type="term" value="F:protein kinase activity"/>
    <property type="evidence" value="ECO:0007669"/>
    <property type="project" value="InterPro"/>
</dbReference>
<organism evidence="2 3">
    <name type="scientific">Lolium multiflorum</name>
    <name type="common">Italian ryegrass</name>
    <name type="synonym">Lolium perenne subsp. multiflorum</name>
    <dbReference type="NCBI Taxonomy" id="4521"/>
    <lineage>
        <taxon>Eukaryota</taxon>
        <taxon>Viridiplantae</taxon>
        <taxon>Streptophyta</taxon>
        <taxon>Embryophyta</taxon>
        <taxon>Tracheophyta</taxon>
        <taxon>Spermatophyta</taxon>
        <taxon>Magnoliopsida</taxon>
        <taxon>Liliopsida</taxon>
        <taxon>Poales</taxon>
        <taxon>Poaceae</taxon>
        <taxon>BOP clade</taxon>
        <taxon>Pooideae</taxon>
        <taxon>Poodae</taxon>
        <taxon>Poeae</taxon>
        <taxon>Poeae Chloroplast Group 2 (Poeae type)</taxon>
        <taxon>Loliodinae</taxon>
        <taxon>Loliinae</taxon>
        <taxon>Lolium</taxon>
    </lineage>
</organism>
<dbReference type="AlphaFoldDB" id="A0AAD8U1E7"/>
<dbReference type="Pfam" id="PF07714">
    <property type="entry name" value="PK_Tyr_Ser-Thr"/>
    <property type="match status" value="1"/>
</dbReference>
<dbReference type="PANTHER" id="PTHR48055">
    <property type="entry name" value="LEUCINE-RICH REPEAT RECEPTOR PROTEIN KINASE EMS1"/>
    <property type="match status" value="1"/>
</dbReference>
<keyword evidence="3" id="KW-1185">Reference proteome</keyword>
<dbReference type="SUPFAM" id="SSF56112">
    <property type="entry name" value="Protein kinase-like (PK-like)"/>
    <property type="match status" value="1"/>
</dbReference>
<evidence type="ECO:0000313" key="2">
    <source>
        <dbReference type="EMBL" id="KAK1698121.1"/>
    </source>
</evidence>
<dbReference type="GO" id="GO:0016020">
    <property type="term" value="C:membrane"/>
    <property type="evidence" value="ECO:0007669"/>
    <property type="project" value="TreeGrafter"/>
</dbReference>
<sequence>MNEQVSTKGDVYSFGVLLLQMVTGCSPTDEKFKDGTTLHEIVGRAFSKSIHEVIDPEILQDDRNAADVMERCVIPLVRIALSCSMASPKARPEMGQVCNEILKIKCEASKMLAR</sequence>
<dbReference type="PANTHER" id="PTHR48055:SF64">
    <property type="entry name" value="PROTEIN KINASE DOMAIN-CONTAINING PROTEIN"/>
    <property type="match status" value="1"/>
</dbReference>
<dbReference type="EMBL" id="JAUUTY010000001">
    <property type="protein sequence ID" value="KAK1698121.1"/>
    <property type="molecule type" value="Genomic_DNA"/>
</dbReference>
<dbReference type="Proteomes" id="UP001231189">
    <property type="component" value="Unassembled WGS sequence"/>
</dbReference>
<dbReference type="InterPro" id="IPR001245">
    <property type="entry name" value="Ser-Thr/Tyr_kinase_cat_dom"/>
</dbReference>
<dbReference type="InterPro" id="IPR051564">
    <property type="entry name" value="LRR_receptor-like_kinase"/>
</dbReference>
<evidence type="ECO:0000313" key="3">
    <source>
        <dbReference type="Proteomes" id="UP001231189"/>
    </source>
</evidence>
<proteinExistence type="predicted"/>
<comment type="caution">
    <text evidence="2">The sequence shown here is derived from an EMBL/GenBank/DDBJ whole genome shotgun (WGS) entry which is preliminary data.</text>
</comment>
<protein>
    <recommendedName>
        <fullName evidence="1">Serine-threonine/tyrosine-protein kinase catalytic domain-containing protein</fullName>
    </recommendedName>
</protein>